<organism evidence="6 7">
    <name type="scientific">Aphanomyces invadans</name>
    <dbReference type="NCBI Taxonomy" id="157072"/>
    <lineage>
        <taxon>Eukaryota</taxon>
        <taxon>Sar</taxon>
        <taxon>Stramenopiles</taxon>
        <taxon>Oomycota</taxon>
        <taxon>Saprolegniomycetes</taxon>
        <taxon>Saprolegniales</taxon>
        <taxon>Verrucalvaceae</taxon>
        <taxon>Aphanomyces</taxon>
    </lineage>
</organism>
<evidence type="ECO:0000313" key="7">
    <source>
        <dbReference type="Proteomes" id="UP000285060"/>
    </source>
</evidence>
<feature type="domain" description="RRM" evidence="5">
    <location>
        <begin position="236"/>
        <end position="312"/>
    </location>
</feature>
<dbReference type="PANTHER" id="PTHR23236">
    <property type="entry name" value="EUKARYOTIC TRANSLATION INITIATION FACTOR 4B/4H"/>
    <property type="match status" value="1"/>
</dbReference>
<accession>A0A418AQD1</accession>
<dbReference type="EMBL" id="QUSY01000767">
    <property type="protein sequence ID" value="RHY27466.1"/>
    <property type="molecule type" value="Genomic_DNA"/>
</dbReference>
<evidence type="ECO:0000259" key="5">
    <source>
        <dbReference type="PROSITE" id="PS50102"/>
    </source>
</evidence>
<evidence type="ECO:0000256" key="4">
    <source>
        <dbReference type="SAM" id="MobiDB-lite"/>
    </source>
</evidence>
<dbReference type="SMART" id="SM00360">
    <property type="entry name" value="RRM"/>
    <property type="match status" value="4"/>
</dbReference>
<evidence type="ECO:0000256" key="1">
    <source>
        <dbReference type="ARBA" id="ARBA00022737"/>
    </source>
</evidence>
<sequence length="394" mass="42891">MLRAVTAHLGRRPCGAAESLRPLGIMKFATKPSASRPKSDRSVYVGNLPHTWTEEDVKKAFQQVGPIDKVHMAKDHETNQFRGFAFVEFVDPSDAANAVEFGAKLGKKKYLVKPFVPPPPKSSPRRNTSSRSSSTSLPSRAVGDASPIVYFGNLPFGGSDDDVVDLFSKCGPIKHIHLVKNSADQSRGYGSVEFEDTVSVAAALALAGRTDVTRTEHNRPLIVKLPHQTKLNVPSTVVLLKGVSPNTTEEAVEAAIRATGAKIAHVHLQKDNETKEPRGKGYVILHDADSVEKAITVTHINGNKIEITISHDFKNKPKTLFVGNLPDNVTEEDIRDVFATCGPIYQVRLAQHPGSPRVFAHVQYASSASLIAARRIESPTIGGRKLYLQVAMDE</sequence>
<dbReference type="InterPro" id="IPR000504">
    <property type="entry name" value="RRM_dom"/>
</dbReference>
<dbReference type="VEuPathDB" id="FungiDB:H310_13933"/>
<feature type="compositionally biased region" description="Low complexity" evidence="4">
    <location>
        <begin position="125"/>
        <end position="140"/>
    </location>
</feature>
<feature type="region of interest" description="Disordered" evidence="4">
    <location>
        <begin position="114"/>
        <end position="140"/>
    </location>
</feature>
<dbReference type="InterPro" id="IPR012677">
    <property type="entry name" value="Nucleotide-bd_a/b_plait_sf"/>
</dbReference>
<evidence type="ECO:0000256" key="3">
    <source>
        <dbReference type="PROSITE-ProRule" id="PRU00176"/>
    </source>
</evidence>
<protein>
    <recommendedName>
        <fullName evidence="5">RRM domain-containing protein</fullName>
    </recommendedName>
</protein>
<dbReference type="Pfam" id="PF00076">
    <property type="entry name" value="RRM_1"/>
    <property type="match status" value="4"/>
</dbReference>
<evidence type="ECO:0000256" key="2">
    <source>
        <dbReference type="ARBA" id="ARBA00022884"/>
    </source>
</evidence>
<dbReference type="SUPFAM" id="SSF54928">
    <property type="entry name" value="RNA-binding domain, RBD"/>
    <property type="match status" value="4"/>
</dbReference>
<comment type="caution">
    <text evidence="6">The sequence shown here is derived from an EMBL/GenBank/DDBJ whole genome shotgun (WGS) entry which is preliminary data.</text>
</comment>
<dbReference type="InterPro" id="IPR035979">
    <property type="entry name" value="RBD_domain_sf"/>
</dbReference>
<gene>
    <name evidence="6" type="ORF">DYB32_006753</name>
</gene>
<evidence type="ECO:0000313" key="6">
    <source>
        <dbReference type="EMBL" id="RHY27466.1"/>
    </source>
</evidence>
<feature type="domain" description="RRM" evidence="5">
    <location>
        <begin position="41"/>
        <end position="117"/>
    </location>
</feature>
<dbReference type="Proteomes" id="UP000285060">
    <property type="component" value="Unassembled WGS sequence"/>
</dbReference>
<feature type="domain" description="RRM" evidence="5">
    <location>
        <begin position="318"/>
        <end position="393"/>
    </location>
</feature>
<dbReference type="CDD" id="cd00590">
    <property type="entry name" value="RRM_SF"/>
    <property type="match status" value="2"/>
</dbReference>
<keyword evidence="7" id="KW-1185">Reference proteome</keyword>
<dbReference type="Gene3D" id="3.30.70.330">
    <property type="match status" value="4"/>
</dbReference>
<keyword evidence="1" id="KW-0677">Repeat</keyword>
<reference evidence="6 7" key="1">
    <citation type="submission" date="2018-08" db="EMBL/GenBank/DDBJ databases">
        <title>Aphanomyces genome sequencing and annotation.</title>
        <authorList>
            <person name="Minardi D."/>
            <person name="Oidtmann B."/>
            <person name="Van Der Giezen M."/>
            <person name="Studholme D.J."/>
        </authorList>
    </citation>
    <scope>NUCLEOTIDE SEQUENCE [LARGE SCALE GENOMIC DNA]</scope>
    <source>
        <strain evidence="6 7">NJM0002</strain>
    </source>
</reference>
<name>A0A418AQD1_9STRA</name>
<feature type="domain" description="RRM" evidence="5">
    <location>
        <begin position="147"/>
        <end position="228"/>
    </location>
</feature>
<dbReference type="AlphaFoldDB" id="A0A418AQD1"/>
<keyword evidence="2 3" id="KW-0694">RNA-binding</keyword>
<proteinExistence type="predicted"/>
<dbReference type="PROSITE" id="PS50102">
    <property type="entry name" value="RRM"/>
    <property type="match status" value="4"/>
</dbReference>
<dbReference type="PANTHER" id="PTHR23236:SF119">
    <property type="entry name" value="NUCLEAR RNA-BINDING PROTEIN SART-3"/>
    <property type="match status" value="1"/>
</dbReference>
<dbReference type="GO" id="GO:0003723">
    <property type="term" value="F:RNA binding"/>
    <property type="evidence" value="ECO:0007669"/>
    <property type="project" value="UniProtKB-UniRule"/>
</dbReference>